<organism evidence="2 3">
    <name type="scientific">Hydrogenophaga borbori</name>
    <dbReference type="NCBI Taxonomy" id="2294117"/>
    <lineage>
        <taxon>Bacteria</taxon>
        <taxon>Pseudomonadati</taxon>
        <taxon>Pseudomonadota</taxon>
        <taxon>Betaproteobacteria</taxon>
        <taxon>Burkholderiales</taxon>
        <taxon>Comamonadaceae</taxon>
        <taxon>Hydrogenophaga</taxon>
    </lineage>
</organism>
<dbReference type="Proteomes" id="UP000261931">
    <property type="component" value="Unassembled WGS sequence"/>
</dbReference>
<dbReference type="Gene3D" id="3.40.50.261">
    <property type="entry name" value="Succinyl-CoA synthetase domains"/>
    <property type="match status" value="2"/>
</dbReference>
<comment type="caution">
    <text evidence="2">The sequence shown here is derived from an EMBL/GenBank/DDBJ whole genome shotgun (WGS) entry which is preliminary data.</text>
</comment>
<proteinExistence type="predicted"/>
<name>A0A372EH98_9BURK</name>
<sequence length="455" mass="46979">MSASRPDLRALLAPRSVAVIGASTEPNKVGGMPIRLLLRHGYTGAIYPVHRTAPQIQGQRAFASLDAIGAPVDLALVAVPAAACDDAMDQLVRTGARAAIVFSSGFAEVSADGARLQQRLGERAREAGIALLGPNCLGAMNFHERLFATFSPVVLADAPAGGNVALVSQSGAFGGYAYTLARRAGVDIGHWITTGNEAGVQVADAIDWLVREPRCGAILVYLEGARDLGRLREALLAARAAGKPVTVVKVGHTPAGARAARLHTGSDTGDAEVYRDLFEACGARQVSRIGELFGDAARPGPAASPASGQAIALFSVSGGVGIMMADRAEELGLRLPPLPDAAAQRLKQAIPFASTLNPIDVTGQVFAQPAVLVRSLHDAATCGQYRALAVFLAAAAQAPGVWPLLQAGIARLRAEPAAARLVLSGILGADQQAWLRAQGCEVFDEPARAVEAAAA</sequence>
<evidence type="ECO:0000259" key="1">
    <source>
        <dbReference type="SMART" id="SM00881"/>
    </source>
</evidence>
<dbReference type="SUPFAM" id="SSF52210">
    <property type="entry name" value="Succinyl-CoA synthetase domains"/>
    <property type="match status" value="2"/>
</dbReference>
<dbReference type="AlphaFoldDB" id="A0A372EH98"/>
<dbReference type="Pfam" id="PF13380">
    <property type="entry name" value="CoA_binding_2"/>
    <property type="match status" value="1"/>
</dbReference>
<dbReference type="RefSeq" id="WP_116959668.1">
    <property type="nucleotide sequence ID" value="NZ_QVLS01000008.1"/>
</dbReference>
<keyword evidence="3" id="KW-1185">Reference proteome</keyword>
<dbReference type="SUPFAM" id="SSF51735">
    <property type="entry name" value="NAD(P)-binding Rossmann-fold domains"/>
    <property type="match status" value="1"/>
</dbReference>
<dbReference type="InterPro" id="IPR003781">
    <property type="entry name" value="CoA-bd"/>
</dbReference>
<dbReference type="SMART" id="SM00881">
    <property type="entry name" value="CoA_binding"/>
    <property type="match status" value="1"/>
</dbReference>
<evidence type="ECO:0000313" key="2">
    <source>
        <dbReference type="EMBL" id="RFP77861.1"/>
    </source>
</evidence>
<dbReference type="PANTHER" id="PTHR42793">
    <property type="entry name" value="COA BINDING DOMAIN CONTAINING PROTEIN"/>
    <property type="match status" value="1"/>
</dbReference>
<dbReference type="InterPro" id="IPR036291">
    <property type="entry name" value="NAD(P)-bd_dom_sf"/>
</dbReference>
<reference evidence="2 3" key="1">
    <citation type="submission" date="2018-08" db="EMBL/GenBank/DDBJ databases">
        <title>Hydrogenophaga sp. LA-38 isolated from sludge.</title>
        <authorList>
            <person name="Im W.-T."/>
        </authorList>
    </citation>
    <scope>NUCLEOTIDE SEQUENCE [LARGE SCALE GENOMIC DNA]</scope>
    <source>
        <strain evidence="2 3">LA-38</strain>
    </source>
</reference>
<feature type="domain" description="CoA-binding" evidence="1">
    <location>
        <begin position="11"/>
        <end position="106"/>
    </location>
</feature>
<accession>A0A372EH98</accession>
<dbReference type="EMBL" id="QVLS01000008">
    <property type="protein sequence ID" value="RFP77861.1"/>
    <property type="molecule type" value="Genomic_DNA"/>
</dbReference>
<protein>
    <recommendedName>
        <fullName evidence="1">CoA-binding domain-containing protein</fullName>
    </recommendedName>
</protein>
<gene>
    <name evidence="2" type="ORF">DY262_13995</name>
</gene>
<dbReference type="Gene3D" id="3.40.50.720">
    <property type="entry name" value="NAD(P)-binding Rossmann-like Domain"/>
    <property type="match status" value="1"/>
</dbReference>
<evidence type="ECO:0000313" key="3">
    <source>
        <dbReference type="Proteomes" id="UP000261931"/>
    </source>
</evidence>
<dbReference type="Pfam" id="PF13607">
    <property type="entry name" value="Succ_CoA_lig"/>
    <property type="match status" value="1"/>
</dbReference>
<dbReference type="PANTHER" id="PTHR42793:SF4">
    <property type="entry name" value="BLL6376 PROTEIN"/>
    <property type="match status" value="1"/>
</dbReference>
<dbReference type="InterPro" id="IPR016102">
    <property type="entry name" value="Succinyl-CoA_synth-like"/>
</dbReference>
<dbReference type="InterPro" id="IPR032875">
    <property type="entry name" value="Succ_CoA_lig_flav_dom"/>
</dbReference>